<evidence type="ECO:0000313" key="3">
    <source>
        <dbReference type="Proteomes" id="UP000095751"/>
    </source>
</evidence>
<keyword evidence="1" id="KW-0812">Transmembrane</keyword>
<evidence type="ECO:0000256" key="1">
    <source>
        <dbReference type="SAM" id="Phobius"/>
    </source>
</evidence>
<protein>
    <submittedName>
        <fullName evidence="2">Uncharacterized protein</fullName>
    </submittedName>
</protein>
<dbReference type="KEGG" id="fcy:FRACYDRAFT_234914"/>
<keyword evidence="3" id="KW-1185">Reference proteome</keyword>
<proteinExistence type="predicted"/>
<dbReference type="EMBL" id="KV784354">
    <property type="protein sequence ID" value="OEU21286.1"/>
    <property type="molecule type" value="Genomic_DNA"/>
</dbReference>
<dbReference type="AlphaFoldDB" id="A0A1E7FT22"/>
<feature type="transmembrane region" description="Helical" evidence="1">
    <location>
        <begin position="61"/>
        <end position="82"/>
    </location>
</feature>
<feature type="transmembrane region" description="Helical" evidence="1">
    <location>
        <begin position="214"/>
        <end position="233"/>
    </location>
</feature>
<feature type="transmembrane region" description="Helical" evidence="1">
    <location>
        <begin position="136"/>
        <end position="153"/>
    </location>
</feature>
<accession>A0A1E7FT22</accession>
<evidence type="ECO:0000313" key="2">
    <source>
        <dbReference type="EMBL" id="OEU21286.1"/>
    </source>
</evidence>
<organism evidence="2 3">
    <name type="scientific">Fragilariopsis cylindrus CCMP1102</name>
    <dbReference type="NCBI Taxonomy" id="635003"/>
    <lineage>
        <taxon>Eukaryota</taxon>
        <taxon>Sar</taxon>
        <taxon>Stramenopiles</taxon>
        <taxon>Ochrophyta</taxon>
        <taxon>Bacillariophyta</taxon>
        <taxon>Bacillariophyceae</taxon>
        <taxon>Bacillariophycidae</taxon>
        <taxon>Bacillariales</taxon>
        <taxon>Bacillariaceae</taxon>
        <taxon>Fragilariopsis</taxon>
    </lineage>
</organism>
<dbReference type="OrthoDB" id="40605at2759"/>
<dbReference type="InParanoid" id="A0A1E7FT22"/>
<feature type="transmembrane region" description="Helical" evidence="1">
    <location>
        <begin position="173"/>
        <end position="193"/>
    </location>
</feature>
<dbReference type="Proteomes" id="UP000095751">
    <property type="component" value="Unassembled WGS sequence"/>
</dbReference>
<keyword evidence="1" id="KW-0472">Membrane</keyword>
<gene>
    <name evidence="2" type="ORF">FRACYDRAFT_234914</name>
</gene>
<name>A0A1E7FT22_9STRA</name>
<feature type="transmembrane region" description="Helical" evidence="1">
    <location>
        <begin position="94"/>
        <end position="115"/>
    </location>
</feature>
<keyword evidence="1" id="KW-1133">Transmembrane helix</keyword>
<reference evidence="2 3" key="1">
    <citation type="submission" date="2016-09" db="EMBL/GenBank/DDBJ databases">
        <title>Extensive genetic diversity and differential bi-allelic expression allows diatom success in the polar Southern Ocean.</title>
        <authorList>
            <consortium name="DOE Joint Genome Institute"/>
            <person name="Mock T."/>
            <person name="Otillar R.P."/>
            <person name="Strauss J."/>
            <person name="Dupont C."/>
            <person name="Frickenhaus S."/>
            <person name="Maumus F."/>
            <person name="Mcmullan M."/>
            <person name="Sanges R."/>
            <person name="Schmutz J."/>
            <person name="Toseland A."/>
            <person name="Valas R."/>
            <person name="Veluchamy A."/>
            <person name="Ward B.J."/>
            <person name="Allen A."/>
            <person name="Barry K."/>
            <person name="Falciatore A."/>
            <person name="Ferrante M."/>
            <person name="Fortunato A.E."/>
            <person name="Gloeckner G."/>
            <person name="Gruber A."/>
            <person name="Hipkin R."/>
            <person name="Janech M."/>
            <person name="Kroth P."/>
            <person name="Leese F."/>
            <person name="Lindquist E."/>
            <person name="Lyon B.R."/>
            <person name="Martin J."/>
            <person name="Mayer C."/>
            <person name="Parker M."/>
            <person name="Quesneville H."/>
            <person name="Raymond J."/>
            <person name="Uhlig C."/>
            <person name="Valentin K.U."/>
            <person name="Worden A.Z."/>
            <person name="Armbrust E.V."/>
            <person name="Bowler C."/>
            <person name="Green B."/>
            <person name="Moulton V."/>
            <person name="Van Oosterhout C."/>
            <person name="Grigoriev I."/>
        </authorList>
    </citation>
    <scope>NUCLEOTIDE SEQUENCE [LARGE SCALE GENOMIC DNA]</scope>
    <source>
        <strain evidence="2 3">CCMP1102</strain>
    </source>
</reference>
<feature type="transmembrane region" description="Helical" evidence="1">
    <location>
        <begin position="285"/>
        <end position="308"/>
    </location>
</feature>
<sequence>MMAAASTTTTTTTTKSATALADDGKEDLHNNDDYLVIDSLHVSDEDRPSLIETLNNPRDGLALLLLVPIAGTVSLCNIFGIYTPELYTNLEVTSIVLGILSGLVTYLQIATGYKIRKYSLDIDGTNCRRGLAEDSNVNFYAGTYSITVSWLALRESNACPNWLESMDSVLPWISLSVFFLAALIPAITLFNPGNIFDEETIPPLSGTELVRMRGLLGIGILASVFAPSCFAFATGGSDWWDRVSALFPSQRVLESTTALFALYANEASMVSHRCGKAGVAPFRTIVPLFAVVCFILTILPCAFLLYWLGGGDDISFFSFYRV</sequence>